<dbReference type="Pfam" id="PF17921">
    <property type="entry name" value="Integrase_H2C2"/>
    <property type="match status" value="1"/>
</dbReference>
<dbReference type="PANTHER" id="PTHR24559:SF447">
    <property type="entry name" value="RNA-DIRECTED DNA POLYMERASE HOMOLOG"/>
    <property type="match status" value="1"/>
</dbReference>
<feature type="region of interest" description="Disordered" evidence="1">
    <location>
        <begin position="1"/>
        <end position="40"/>
    </location>
</feature>
<evidence type="ECO:0000256" key="1">
    <source>
        <dbReference type="SAM" id="MobiDB-lite"/>
    </source>
</evidence>
<keyword evidence="4" id="KW-1185">Reference proteome</keyword>
<dbReference type="InterPro" id="IPR041588">
    <property type="entry name" value="Integrase_H2C2"/>
</dbReference>
<feature type="domain" description="Integrase catalytic" evidence="2">
    <location>
        <begin position="378"/>
        <end position="490"/>
    </location>
</feature>
<dbReference type="InterPro" id="IPR012337">
    <property type="entry name" value="RNaseH-like_sf"/>
</dbReference>
<comment type="caution">
    <text evidence="3">The sequence shown here is derived from an EMBL/GenBank/DDBJ whole genome shotgun (WGS) entry which is preliminary data.</text>
</comment>
<dbReference type="Gene3D" id="1.10.340.70">
    <property type="match status" value="1"/>
</dbReference>
<dbReference type="GO" id="GO:0015074">
    <property type="term" value="P:DNA integration"/>
    <property type="evidence" value="ECO:0007669"/>
    <property type="project" value="InterPro"/>
</dbReference>
<dbReference type="SUPFAM" id="SSF56672">
    <property type="entry name" value="DNA/RNA polymerases"/>
    <property type="match status" value="1"/>
</dbReference>
<protein>
    <submittedName>
        <fullName evidence="3">Retrovirus-related Pol polyprotein from transposon 297 family</fullName>
    </submittedName>
</protein>
<gene>
    <name evidence="3" type="ORF">EPI10_001998</name>
</gene>
<name>A0A5B6VCW2_9ROSI</name>
<dbReference type="CDD" id="cd01647">
    <property type="entry name" value="RT_LTR"/>
    <property type="match status" value="1"/>
</dbReference>
<dbReference type="InterPro" id="IPR001584">
    <property type="entry name" value="Integrase_cat-core"/>
</dbReference>
<dbReference type="InterPro" id="IPR043128">
    <property type="entry name" value="Rev_trsase/Diguanyl_cyclase"/>
</dbReference>
<dbReference type="Gene3D" id="3.10.10.10">
    <property type="entry name" value="HIV Type 1 Reverse Transcriptase, subunit A, domain 1"/>
    <property type="match status" value="1"/>
</dbReference>
<organism evidence="3 4">
    <name type="scientific">Gossypium australe</name>
    <dbReference type="NCBI Taxonomy" id="47621"/>
    <lineage>
        <taxon>Eukaryota</taxon>
        <taxon>Viridiplantae</taxon>
        <taxon>Streptophyta</taxon>
        <taxon>Embryophyta</taxon>
        <taxon>Tracheophyta</taxon>
        <taxon>Spermatophyta</taxon>
        <taxon>Magnoliopsida</taxon>
        <taxon>eudicotyledons</taxon>
        <taxon>Gunneridae</taxon>
        <taxon>Pentapetalae</taxon>
        <taxon>rosids</taxon>
        <taxon>malvids</taxon>
        <taxon>Malvales</taxon>
        <taxon>Malvaceae</taxon>
        <taxon>Malvoideae</taxon>
        <taxon>Gossypium</taxon>
    </lineage>
</organism>
<sequence>MQALALGTKQPQRAVQQPPRCCGQARGGNGLGRGQRAPGRGAVESTFSEVTVISPLGQSVQVSKLHKDVPLELVEHRVSLDCASNRVILKTKDDVERVMIGERQDYLSHVISALVAEKLKLVRKECEAYLVYVSTIAFTNSSIGDIRIELLDRGFIRPSVSLWGAPILFVKKKDEIMRMCIDYRQLNKLTFKNKYPLLRIDDLFDQFRGASVFSNIDLHAAYHQLRVKEVDMHKIAFRTRYGHYEFLVIPSDLTNAPATFMDMMNLVFQPYLDQLVVVFINDILTDAQQSSFEKLKSILTQAAILIQPESGREFVLYSDTSHVGLEYHPGKANVVANALSQRAMSDLRVMFARLSLFNNGSFLAELQSILREVHSSPYAMHPGGNKMYRDLHELYWWLGLKREVTNFVARCLTCQQVKAKHQLPSDLPKLYISEIVRLHGVLMSIISDRDPRFTSRLWKKLYEALGSRLDFSTIFHPQTDGQSERVIALYGRKCHTSLCWIELGERRVLCPKLVSETEDKVRLIWDRLKAASDRQKSYIDLKRRDIEYFVGDFVFLKVSSWKKVLRFGHNGKLSPRFIEPYRILKRVGPVAYQLKLPPELYRIHDVFHVSMFKRNRVDPSHIGSVEDIEVRPDLTFKEKPIYILERYVKVLRRKSIPLVKVL</sequence>
<dbReference type="Gene3D" id="3.30.420.10">
    <property type="entry name" value="Ribonuclease H-like superfamily/Ribonuclease H"/>
    <property type="match status" value="1"/>
</dbReference>
<evidence type="ECO:0000313" key="3">
    <source>
        <dbReference type="EMBL" id="KAA3466942.1"/>
    </source>
</evidence>
<dbReference type="Pfam" id="PF00078">
    <property type="entry name" value="RVT_1"/>
    <property type="match status" value="1"/>
</dbReference>
<dbReference type="InterPro" id="IPR043502">
    <property type="entry name" value="DNA/RNA_pol_sf"/>
</dbReference>
<dbReference type="AlphaFoldDB" id="A0A5B6VCW2"/>
<dbReference type="SUPFAM" id="SSF53098">
    <property type="entry name" value="Ribonuclease H-like"/>
    <property type="match status" value="1"/>
</dbReference>
<dbReference type="PANTHER" id="PTHR24559">
    <property type="entry name" value="TRANSPOSON TY3-I GAG-POL POLYPROTEIN"/>
    <property type="match status" value="1"/>
</dbReference>
<dbReference type="InterPro" id="IPR053134">
    <property type="entry name" value="RNA-dir_DNA_polymerase"/>
</dbReference>
<dbReference type="EMBL" id="SMMG02000007">
    <property type="protein sequence ID" value="KAA3466942.1"/>
    <property type="molecule type" value="Genomic_DNA"/>
</dbReference>
<evidence type="ECO:0000259" key="2">
    <source>
        <dbReference type="PROSITE" id="PS50994"/>
    </source>
</evidence>
<dbReference type="InterPro" id="IPR036397">
    <property type="entry name" value="RNaseH_sf"/>
</dbReference>
<dbReference type="OrthoDB" id="5978043at2759"/>
<dbReference type="GO" id="GO:0003676">
    <property type="term" value="F:nucleic acid binding"/>
    <property type="evidence" value="ECO:0007669"/>
    <property type="project" value="InterPro"/>
</dbReference>
<dbReference type="Proteomes" id="UP000325315">
    <property type="component" value="Unassembled WGS sequence"/>
</dbReference>
<proteinExistence type="predicted"/>
<accession>A0A5B6VCW2</accession>
<dbReference type="Gene3D" id="3.30.70.270">
    <property type="match status" value="1"/>
</dbReference>
<dbReference type="InterPro" id="IPR056924">
    <property type="entry name" value="SH3_Tf2-1"/>
</dbReference>
<dbReference type="InterPro" id="IPR000477">
    <property type="entry name" value="RT_dom"/>
</dbReference>
<dbReference type="PROSITE" id="PS50994">
    <property type="entry name" value="INTEGRASE"/>
    <property type="match status" value="1"/>
</dbReference>
<evidence type="ECO:0000313" key="4">
    <source>
        <dbReference type="Proteomes" id="UP000325315"/>
    </source>
</evidence>
<reference evidence="3" key="1">
    <citation type="submission" date="2019-08" db="EMBL/GenBank/DDBJ databases">
        <authorList>
            <person name="Liu F."/>
        </authorList>
    </citation>
    <scope>NUCLEOTIDE SEQUENCE [LARGE SCALE GENOMIC DNA]</scope>
    <source>
        <strain evidence="3">PA1801</strain>
        <tissue evidence="3">Leaf</tissue>
    </source>
</reference>
<dbReference type="Pfam" id="PF24626">
    <property type="entry name" value="SH3_Tf2-1"/>
    <property type="match status" value="1"/>
</dbReference>